<organism evidence="2 3">
    <name type="scientific">Microthlaspi erraticum</name>
    <dbReference type="NCBI Taxonomy" id="1685480"/>
    <lineage>
        <taxon>Eukaryota</taxon>
        <taxon>Viridiplantae</taxon>
        <taxon>Streptophyta</taxon>
        <taxon>Embryophyta</taxon>
        <taxon>Tracheophyta</taxon>
        <taxon>Spermatophyta</taxon>
        <taxon>Magnoliopsida</taxon>
        <taxon>eudicotyledons</taxon>
        <taxon>Gunneridae</taxon>
        <taxon>Pentapetalae</taxon>
        <taxon>rosids</taxon>
        <taxon>malvids</taxon>
        <taxon>Brassicales</taxon>
        <taxon>Brassicaceae</taxon>
        <taxon>Coluteocarpeae</taxon>
        <taxon>Microthlaspi</taxon>
    </lineage>
</organism>
<dbReference type="EMBL" id="CACVBM020001163">
    <property type="protein sequence ID" value="CAA7036484.1"/>
    <property type="molecule type" value="Genomic_DNA"/>
</dbReference>
<evidence type="ECO:0000256" key="1">
    <source>
        <dbReference type="SAM" id="MobiDB-lite"/>
    </source>
</evidence>
<dbReference type="Proteomes" id="UP000467841">
    <property type="component" value="Unassembled WGS sequence"/>
</dbReference>
<comment type="caution">
    <text evidence="2">The sequence shown here is derived from an EMBL/GenBank/DDBJ whole genome shotgun (WGS) entry which is preliminary data.</text>
</comment>
<feature type="region of interest" description="Disordered" evidence="1">
    <location>
        <begin position="1"/>
        <end position="20"/>
    </location>
</feature>
<gene>
    <name evidence="2" type="ORF">MERR_LOCUS23719</name>
</gene>
<evidence type="ECO:0000313" key="3">
    <source>
        <dbReference type="Proteomes" id="UP000467841"/>
    </source>
</evidence>
<protein>
    <submittedName>
        <fullName evidence="2">Uncharacterized protein</fullName>
    </submittedName>
</protein>
<reference evidence="2" key="1">
    <citation type="submission" date="2020-01" db="EMBL/GenBank/DDBJ databases">
        <authorList>
            <person name="Mishra B."/>
        </authorList>
    </citation>
    <scope>NUCLEOTIDE SEQUENCE [LARGE SCALE GENOMIC DNA]</scope>
</reference>
<keyword evidence="3" id="KW-1185">Reference proteome</keyword>
<dbReference type="AlphaFoldDB" id="A0A6D2J4U1"/>
<sequence length="98" mass="10609">MKSLGRTLPGSDGTFGRGTRDELRGREALLPGCAAWSCAAAWRCGVADRGLKFPGSYRDRPSGFGLWPRLQTDGYSFGRARNIRSSASRTARLGADSR</sequence>
<evidence type="ECO:0000313" key="2">
    <source>
        <dbReference type="EMBL" id="CAA7036484.1"/>
    </source>
</evidence>
<accession>A0A6D2J4U1</accession>
<proteinExistence type="predicted"/>
<name>A0A6D2J4U1_9BRAS</name>